<sequence length="868" mass="97372">MNKSKLFFSLFFLLLSSHHHHLLLLRVVAIDDRLLAPSQSITVNQTLVSYGGVFELGFFSPSNSTIDHQPLYYLGIWYHNLPVRTIVWVANRDKPLKDSRGKLTFIKDSNLAVIDANGDILWSSRVNPSSLSNEINAVLLDSGNFVLQQNSTYIWQSFDMPTDTFLPNMLLRSNMKTGEAQRISSWMSFDNPAPGNFSFGIDPKNSLQIVIWQGSNTPHWRSHVWNGKSLSGTRETNATSQYVLKVAVDNNVISIMFSPTQGTALARYVLEPTGTLKMVVWNEPAKNWTLVWSRPSKPCDSYDVCGPSGYCDSSVLSFLPQCKCFPGFEPRDEEEWKVGNYSQGCVRRVALSCDNGDKFWKMERMKLPDRLTLLSNKSLMECQAECLTSCTCTAYAYSSVTGGGSSQRCLVWVDELMDLEHVSNGGEDLNVRLVASELVFTNSTELNNNEKKSRSLLVIVLPIVAGLILIFGCLCCFLWRRRMNIKRRKVAKKGVLFGDLSAKNEMEIPLLDYNTIMAATNNFAYVNKLGEGGFGPVYKGNLQGHEIAVKKLSKSSGQGYEEFKNEVELIARLQHTNLVRLLGWCMDEDEKLLIYEYLPNKSLDKFLFNTTKSASLNWRKRYQIIEGIAQGLLYLHRYSRLRIIHRDLKTSNILLDGALNPKISDFGLARIFGGNQTEANTKRVVGTYGYMSPEYAFDGVFSEKSDVFSFGVIVLEIVSGKRSTGFYANNNLLGYAWQLWEEGRGLQLLDNELGSSLCASEVMRCIQIGLLCIQENSADRPAMSAVISMLTNENITLPSPKQPAFAVGRHPDPESVNSASIASVESVNEVDKPLPLNKKTVHQNHKEQTNLSTSSGRKTNRTTDTIRK</sequence>
<keyword evidence="2" id="KW-1185">Reference proteome</keyword>
<reference evidence="2" key="1">
    <citation type="journal article" date="2022" name="Nat. Commun.">
        <title>Chromosome evolution and the genetic basis of agronomically important traits in greater yam.</title>
        <authorList>
            <person name="Bredeson J.V."/>
            <person name="Lyons J.B."/>
            <person name="Oniyinde I.O."/>
            <person name="Okereke N.R."/>
            <person name="Kolade O."/>
            <person name="Nnabue I."/>
            <person name="Nwadili C.O."/>
            <person name="Hribova E."/>
            <person name="Parker M."/>
            <person name="Nwogha J."/>
            <person name="Shu S."/>
            <person name="Carlson J."/>
            <person name="Kariba R."/>
            <person name="Muthemba S."/>
            <person name="Knop K."/>
            <person name="Barton G.J."/>
            <person name="Sherwood A.V."/>
            <person name="Lopez-Montes A."/>
            <person name="Asiedu R."/>
            <person name="Jamnadass R."/>
            <person name="Muchugi A."/>
            <person name="Goodstein D."/>
            <person name="Egesi C.N."/>
            <person name="Featherston J."/>
            <person name="Asfaw A."/>
            <person name="Simpson G.G."/>
            <person name="Dolezel J."/>
            <person name="Hendre P.S."/>
            <person name="Van Deynze A."/>
            <person name="Kumar P.L."/>
            <person name="Obidiegwu J.E."/>
            <person name="Bhattacharjee R."/>
            <person name="Rokhsar D.S."/>
        </authorList>
    </citation>
    <scope>NUCLEOTIDE SEQUENCE [LARGE SCALE GENOMIC DNA]</scope>
    <source>
        <strain evidence="2">cv. TDa95/00328</strain>
    </source>
</reference>
<dbReference type="EMBL" id="CM037029">
    <property type="protein sequence ID" value="KAH7652968.1"/>
    <property type="molecule type" value="Genomic_DNA"/>
</dbReference>
<accession>A0ACB7TYF4</accession>
<name>A0ACB7TYF4_DIOAL</name>
<organism evidence="1 2">
    <name type="scientific">Dioscorea alata</name>
    <name type="common">Purple yam</name>
    <dbReference type="NCBI Taxonomy" id="55571"/>
    <lineage>
        <taxon>Eukaryota</taxon>
        <taxon>Viridiplantae</taxon>
        <taxon>Streptophyta</taxon>
        <taxon>Embryophyta</taxon>
        <taxon>Tracheophyta</taxon>
        <taxon>Spermatophyta</taxon>
        <taxon>Magnoliopsida</taxon>
        <taxon>Liliopsida</taxon>
        <taxon>Dioscoreales</taxon>
        <taxon>Dioscoreaceae</taxon>
        <taxon>Dioscorea</taxon>
    </lineage>
</organism>
<dbReference type="EC" id="2.7.11.1" evidence="1"/>
<comment type="caution">
    <text evidence="1">The sequence shown here is derived from an EMBL/GenBank/DDBJ whole genome shotgun (WGS) entry which is preliminary data.</text>
</comment>
<protein>
    <submittedName>
        <fullName evidence="1">S-receptor-like serine/threonine-protein kinase protein</fullName>
        <ecNumber evidence="1">2.7.11.1</ecNumber>
    </submittedName>
</protein>
<evidence type="ECO:0000313" key="1">
    <source>
        <dbReference type="EMBL" id="KAH7652968.1"/>
    </source>
</evidence>
<dbReference type="Proteomes" id="UP000827976">
    <property type="component" value="Chromosome 19"/>
</dbReference>
<keyword evidence="1" id="KW-0808">Transferase</keyword>
<proteinExistence type="predicted"/>
<evidence type="ECO:0000313" key="2">
    <source>
        <dbReference type="Proteomes" id="UP000827976"/>
    </source>
</evidence>
<gene>
    <name evidence="1" type="ORF">IHE45_19G052400</name>
</gene>